<dbReference type="GO" id="GO:0046872">
    <property type="term" value="F:metal ion binding"/>
    <property type="evidence" value="ECO:0007669"/>
    <property type="project" value="UniProtKB-KW"/>
</dbReference>
<evidence type="ECO:0000256" key="5">
    <source>
        <dbReference type="PROSITE-ProRule" id="PRU00236"/>
    </source>
</evidence>
<evidence type="ECO:0000256" key="4">
    <source>
        <dbReference type="ARBA" id="ARBA00023027"/>
    </source>
</evidence>
<keyword evidence="4" id="KW-0520">NAD</keyword>
<feature type="region of interest" description="Disordered" evidence="6">
    <location>
        <begin position="57"/>
        <end position="81"/>
    </location>
</feature>
<dbReference type="GO" id="GO:0005739">
    <property type="term" value="C:mitochondrion"/>
    <property type="evidence" value="ECO:0007669"/>
    <property type="project" value="UniProtKB-SubCell"/>
</dbReference>
<keyword evidence="3" id="KW-0808">Transferase</keyword>
<dbReference type="Gene3D" id="3.30.1600.10">
    <property type="entry name" value="SIR2/SIRT2 'Small Domain"/>
    <property type="match status" value="1"/>
</dbReference>
<dbReference type="Pfam" id="PF02146">
    <property type="entry name" value="SIR2"/>
    <property type="match status" value="3"/>
</dbReference>
<dbReference type="PANTHER" id="PTHR11085:SF8">
    <property type="entry name" value="NAD-DEPENDENT HISTONE DEACETYLASE HST3"/>
    <property type="match status" value="1"/>
</dbReference>
<keyword evidence="5" id="KW-0479">Metal-binding</keyword>
<dbReference type="InterPro" id="IPR026590">
    <property type="entry name" value="Ssirtuin_cat_dom"/>
</dbReference>
<dbReference type="InterPro" id="IPR026591">
    <property type="entry name" value="Sirtuin_cat_small_dom_sf"/>
</dbReference>
<keyword evidence="5" id="KW-0862">Zinc</keyword>
<dbReference type="InterPro" id="IPR003000">
    <property type="entry name" value="Sirtuin"/>
</dbReference>
<feature type="binding site" evidence="5">
    <location>
        <position position="205"/>
    </location>
    <ligand>
        <name>Zn(2+)</name>
        <dbReference type="ChEBI" id="CHEBI:29105"/>
    </ligand>
</feature>
<dbReference type="PROSITE" id="PS50305">
    <property type="entry name" value="SIRTUIN"/>
    <property type="match status" value="1"/>
</dbReference>
<dbReference type="EMBL" id="PJQD01000035">
    <property type="protein sequence ID" value="POY73782.1"/>
    <property type="molecule type" value="Genomic_DNA"/>
</dbReference>
<dbReference type="STRING" id="741276.A0A2S5BAH7"/>
<reference evidence="8 9" key="1">
    <citation type="journal article" date="2018" name="Front. Microbiol.">
        <title>Prospects for Fungal Bioremediation of Acidic Radioactive Waste Sites: Characterization and Genome Sequence of Rhodotorula taiwanensis MD1149.</title>
        <authorList>
            <person name="Tkavc R."/>
            <person name="Matrosova V.Y."/>
            <person name="Grichenko O.E."/>
            <person name="Gostincar C."/>
            <person name="Volpe R.P."/>
            <person name="Klimenkova P."/>
            <person name="Gaidamakova E.K."/>
            <person name="Zhou C.E."/>
            <person name="Stewart B.J."/>
            <person name="Lyman M.G."/>
            <person name="Malfatti S.A."/>
            <person name="Rubinfeld B."/>
            <person name="Courtot M."/>
            <person name="Singh J."/>
            <person name="Dalgard C.L."/>
            <person name="Hamilton T."/>
            <person name="Frey K.G."/>
            <person name="Gunde-Cimerman N."/>
            <person name="Dugan L."/>
            <person name="Daly M.J."/>
        </authorList>
    </citation>
    <scope>NUCLEOTIDE SEQUENCE [LARGE SCALE GENOMIC DNA]</scope>
    <source>
        <strain evidence="8 9">MD1149</strain>
    </source>
</reference>
<evidence type="ECO:0000259" key="7">
    <source>
        <dbReference type="PROSITE" id="PS50305"/>
    </source>
</evidence>
<name>A0A2S5BAH7_9BASI</name>
<accession>A0A2S5BAH7</accession>
<comment type="subcellular location">
    <subcellularLocation>
        <location evidence="1">Mitochondrion</location>
    </subcellularLocation>
</comment>
<dbReference type="GO" id="GO:0017136">
    <property type="term" value="F:histone deacetylase activity, NAD-dependent"/>
    <property type="evidence" value="ECO:0007669"/>
    <property type="project" value="TreeGrafter"/>
</dbReference>
<evidence type="ECO:0000256" key="1">
    <source>
        <dbReference type="ARBA" id="ARBA00004173"/>
    </source>
</evidence>
<dbReference type="AlphaFoldDB" id="A0A2S5BAH7"/>
<evidence type="ECO:0000256" key="3">
    <source>
        <dbReference type="ARBA" id="ARBA00022679"/>
    </source>
</evidence>
<feature type="binding site" evidence="5">
    <location>
        <position position="230"/>
    </location>
    <ligand>
        <name>Zn(2+)</name>
        <dbReference type="ChEBI" id="CHEBI:29105"/>
    </ligand>
</feature>
<dbReference type="OrthoDB" id="2919105at2759"/>
<proteinExistence type="inferred from homology"/>
<evidence type="ECO:0000256" key="6">
    <source>
        <dbReference type="SAM" id="MobiDB-lite"/>
    </source>
</evidence>
<dbReference type="Gene3D" id="3.40.50.1220">
    <property type="entry name" value="TPP-binding domain"/>
    <property type="match status" value="2"/>
</dbReference>
<feature type="region of interest" description="Disordered" evidence="6">
    <location>
        <begin position="367"/>
        <end position="599"/>
    </location>
</feature>
<feature type="binding site" evidence="5">
    <location>
        <position position="208"/>
    </location>
    <ligand>
        <name>Zn(2+)</name>
        <dbReference type="ChEBI" id="CHEBI:29105"/>
    </ligand>
</feature>
<feature type="active site" description="Proton acceptor" evidence="5">
    <location>
        <position position="197"/>
    </location>
</feature>
<protein>
    <recommendedName>
        <fullName evidence="7">Deacetylase sirtuin-type domain-containing protein</fullName>
    </recommendedName>
</protein>
<keyword evidence="9" id="KW-1185">Reference proteome</keyword>
<dbReference type="PANTHER" id="PTHR11085">
    <property type="entry name" value="NAD-DEPENDENT PROTEIN DEACYLASE SIRTUIN-5, MITOCHONDRIAL-RELATED"/>
    <property type="match status" value="1"/>
</dbReference>
<sequence>MRTVYADQGSSADKALDSISAAFARSKRAVVLVGAGISTNAGIPDFRSTGTGLYARGISSSSSSDHASTSRARSRSGSKSTALKGADMFNASVYRSPETASQHLRFLAAFKESLDGIVDRCQTANKPATGTHDFMRTLKKKGKLLRVYTQNIDGLEGIETGLERVPLGGTTPTLRRNVDKGKGKATASVRGDYVQLHGTLWTVRCPSCAFVRAYEDDDHEAFSEGSVGSCPDCEERASVRSARGQRSLSSLQKAFLRPAITLYDEPAPGSSAFEIGDLSLSDTDPHPSRGADLMLVMGTSLKIPGFKALVKQFAKTVRAKGGACVLVNRDEMGSKSEWKSVFDYEVVMDSDAFVSRVVEGWKRHRPQDWTGRQSNLNDLFSTQKKTVPLVSSKPQPKRREPLADLSRNSISARASQPARPQPPASPPSSARKRPRAASFFASYRDSDDNDDESDIEIVSSPRAGSPRKRAGSVLAAVTPTKKRTSLVAPSRTTSIGLITPTSSKRSQLSAGRQTRSSPRLSGAAVCARVESDQDDDDPEGDERPDSQDSGLYSPPPSTEKGKQQRQPPTRLVSMVSTAALRPFRVPRSNRESTPTPARR</sequence>
<dbReference type="GO" id="GO:0070403">
    <property type="term" value="F:NAD+ binding"/>
    <property type="evidence" value="ECO:0007669"/>
    <property type="project" value="InterPro"/>
</dbReference>
<dbReference type="SUPFAM" id="SSF52467">
    <property type="entry name" value="DHS-like NAD/FAD-binding domain"/>
    <property type="match status" value="1"/>
</dbReference>
<evidence type="ECO:0000256" key="2">
    <source>
        <dbReference type="ARBA" id="ARBA00006924"/>
    </source>
</evidence>
<feature type="compositionally biased region" description="Polar residues" evidence="6">
    <location>
        <begin position="370"/>
        <end position="385"/>
    </location>
</feature>
<comment type="caution">
    <text evidence="8">The sequence shown here is derived from an EMBL/GenBank/DDBJ whole genome shotgun (WGS) entry which is preliminary data.</text>
</comment>
<feature type="domain" description="Deacetylase sirtuin-type" evidence="7">
    <location>
        <begin position="5"/>
        <end position="368"/>
    </location>
</feature>
<comment type="similarity">
    <text evidence="2">Belongs to the sirtuin family. Class I subfamily.</text>
</comment>
<evidence type="ECO:0000313" key="9">
    <source>
        <dbReference type="Proteomes" id="UP000237144"/>
    </source>
</evidence>
<feature type="binding site" evidence="5">
    <location>
        <position position="233"/>
    </location>
    <ligand>
        <name>Zn(2+)</name>
        <dbReference type="ChEBI" id="CHEBI:29105"/>
    </ligand>
</feature>
<evidence type="ECO:0000313" key="8">
    <source>
        <dbReference type="EMBL" id="POY73782.1"/>
    </source>
</evidence>
<dbReference type="InterPro" id="IPR050134">
    <property type="entry name" value="NAD-dep_sirtuin_deacylases"/>
</dbReference>
<feature type="compositionally biased region" description="Polar residues" evidence="6">
    <location>
        <begin position="490"/>
        <end position="519"/>
    </location>
</feature>
<dbReference type="InterPro" id="IPR029035">
    <property type="entry name" value="DHS-like_NAD/FAD-binding_dom"/>
</dbReference>
<dbReference type="Proteomes" id="UP000237144">
    <property type="component" value="Unassembled WGS sequence"/>
</dbReference>
<dbReference type="GO" id="GO:0005634">
    <property type="term" value="C:nucleus"/>
    <property type="evidence" value="ECO:0007669"/>
    <property type="project" value="TreeGrafter"/>
</dbReference>
<gene>
    <name evidence="8" type="ORF">BMF94_3322</name>
</gene>
<organism evidence="8 9">
    <name type="scientific">Rhodotorula taiwanensis</name>
    <dbReference type="NCBI Taxonomy" id="741276"/>
    <lineage>
        <taxon>Eukaryota</taxon>
        <taxon>Fungi</taxon>
        <taxon>Dikarya</taxon>
        <taxon>Basidiomycota</taxon>
        <taxon>Pucciniomycotina</taxon>
        <taxon>Microbotryomycetes</taxon>
        <taxon>Sporidiobolales</taxon>
        <taxon>Sporidiobolaceae</taxon>
        <taxon>Rhodotorula</taxon>
    </lineage>
</organism>